<dbReference type="AlphaFoldDB" id="A0AAW0JUK4"/>
<reference evidence="1 2" key="1">
    <citation type="journal article" date="2023" name="bioRxiv">
        <title>Conserved and derived expression patterns and positive selection on dental genes reveal complex evolutionary context of ever-growing rodent molars.</title>
        <authorList>
            <person name="Calamari Z.T."/>
            <person name="Song A."/>
            <person name="Cohen E."/>
            <person name="Akter M."/>
            <person name="Roy R.D."/>
            <person name="Hallikas O."/>
            <person name="Christensen M.M."/>
            <person name="Li P."/>
            <person name="Marangoni P."/>
            <person name="Jernvall J."/>
            <person name="Klein O.D."/>
        </authorList>
    </citation>
    <scope>NUCLEOTIDE SEQUENCE [LARGE SCALE GENOMIC DNA]</scope>
    <source>
        <strain evidence="1">V071</strain>
    </source>
</reference>
<comment type="caution">
    <text evidence="1">The sequence shown here is derived from an EMBL/GenBank/DDBJ whole genome shotgun (WGS) entry which is preliminary data.</text>
</comment>
<name>A0AAW0JUK4_MYOGA</name>
<proteinExistence type="predicted"/>
<evidence type="ECO:0000313" key="1">
    <source>
        <dbReference type="EMBL" id="KAK7830600.1"/>
    </source>
</evidence>
<keyword evidence="2" id="KW-1185">Reference proteome</keyword>
<protein>
    <submittedName>
        <fullName evidence="1">Uncharacterized protein</fullName>
    </submittedName>
</protein>
<evidence type="ECO:0000313" key="2">
    <source>
        <dbReference type="Proteomes" id="UP001488838"/>
    </source>
</evidence>
<gene>
    <name evidence="1" type="ORF">U0070_018325</name>
</gene>
<organism evidence="1 2">
    <name type="scientific">Myodes glareolus</name>
    <name type="common">Bank vole</name>
    <name type="synonym">Clethrionomys glareolus</name>
    <dbReference type="NCBI Taxonomy" id="447135"/>
    <lineage>
        <taxon>Eukaryota</taxon>
        <taxon>Metazoa</taxon>
        <taxon>Chordata</taxon>
        <taxon>Craniata</taxon>
        <taxon>Vertebrata</taxon>
        <taxon>Euteleostomi</taxon>
        <taxon>Mammalia</taxon>
        <taxon>Eutheria</taxon>
        <taxon>Euarchontoglires</taxon>
        <taxon>Glires</taxon>
        <taxon>Rodentia</taxon>
        <taxon>Myomorpha</taxon>
        <taxon>Muroidea</taxon>
        <taxon>Cricetidae</taxon>
        <taxon>Arvicolinae</taxon>
        <taxon>Myodes</taxon>
    </lineage>
</organism>
<accession>A0AAW0JUK4</accession>
<sequence length="112" mass="12553">MPLYLSVHPVVKVQGPEWPLRGWLATITSSHPQPLPLSVLYCMLPDLQCPRHTCPVSPQAPILPCCKPAGPFCTAWENQSLGSISSGYHLWKRAHHRITHLRSSLKKIQKLS</sequence>
<dbReference type="Proteomes" id="UP001488838">
    <property type="component" value="Unassembled WGS sequence"/>
</dbReference>
<dbReference type="EMBL" id="JBBHLL010000017">
    <property type="protein sequence ID" value="KAK7830600.1"/>
    <property type="molecule type" value="Genomic_DNA"/>
</dbReference>